<dbReference type="WBParaSite" id="BPAG_0000012801-mRNA-1">
    <property type="protein sequence ID" value="BPAG_0000012801-mRNA-1"/>
    <property type="gene ID" value="BPAG_0000012801"/>
</dbReference>
<sequence>MTSVIESDPHEVEHVEDDRFRGEGKIIDEQDREEHFVKPLHTYYCHCGQIAMITDTLLTRMPLRRRDLSRVIDPARTEAKTFGVNGDTVYVRRREGLEQQYRKNCHKCGIPLFYYHPFNFKNYLFIFDNAVRSAQQIGGLKLANEEQPVKKVIMTKHVKNQGKVGSVTVSTVEEAEDELEAVSKTLLNELRTGKSFKLDFFFCMFSKHALCITPYFAISECDIIIFGQSVNGLDFKREIAESYTLNARMIEYQMKRKGMLKNQISEELIEAKKRREENKRGTLL</sequence>
<dbReference type="GO" id="GO:0006888">
    <property type="term" value="P:endoplasmic reticulum to Golgi vesicle-mediated transport"/>
    <property type="evidence" value="ECO:0007669"/>
    <property type="project" value="TreeGrafter"/>
</dbReference>
<evidence type="ECO:0000313" key="4">
    <source>
        <dbReference type="EMBL" id="VDN81315.1"/>
    </source>
</evidence>
<organism evidence="6">
    <name type="scientific">Brugia pahangi</name>
    <name type="common">Filarial nematode worm</name>
    <dbReference type="NCBI Taxonomy" id="6280"/>
    <lineage>
        <taxon>Eukaryota</taxon>
        <taxon>Metazoa</taxon>
        <taxon>Ecdysozoa</taxon>
        <taxon>Nematoda</taxon>
        <taxon>Chromadorea</taxon>
        <taxon>Rhabditida</taxon>
        <taxon>Spirurina</taxon>
        <taxon>Spiruromorpha</taxon>
        <taxon>Filarioidea</taxon>
        <taxon>Onchocercidae</taxon>
        <taxon>Brugia</taxon>
    </lineage>
</organism>
<dbReference type="GO" id="GO:0005737">
    <property type="term" value="C:cytoplasm"/>
    <property type="evidence" value="ECO:0007669"/>
    <property type="project" value="GOC"/>
</dbReference>
<dbReference type="STRING" id="6280.A0A0N4SWV5"/>
<name>A0A0N4SWV5_BRUPA</name>
<dbReference type="EMBL" id="UZAD01000005">
    <property type="protein sequence ID" value="VDN81315.1"/>
    <property type="molecule type" value="Genomic_DNA"/>
</dbReference>
<dbReference type="PANTHER" id="PTHR46355">
    <property type="entry name" value="UPF0428 PROTEIN CXORF56"/>
    <property type="match status" value="1"/>
</dbReference>
<protein>
    <recommendedName>
        <fullName evidence="2">STING ER exit protein</fullName>
    </recommendedName>
</protein>
<reference evidence="4 5" key="2">
    <citation type="submission" date="2018-11" db="EMBL/GenBank/DDBJ databases">
        <authorList>
            <consortium name="Pathogen Informatics"/>
        </authorList>
    </citation>
    <scope>NUCLEOTIDE SEQUENCE [LARGE SCALE GENOMIC DNA]</scope>
</reference>
<feature type="domain" description="STEEP1" evidence="3">
    <location>
        <begin position="37"/>
        <end position="136"/>
    </location>
</feature>
<keyword evidence="5" id="KW-1185">Reference proteome</keyword>
<gene>
    <name evidence="4" type="ORF">BPAG_LOCUS129</name>
</gene>
<proteinExistence type="inferred from homology"/>
<dbReference type="AlphaFoldDB" id="A0A0N4SWV5"/>
<evidence type="ECO:0000259" key="3">
    <source>
        <dbReference type="Pfam" id="PF25809"/>
    </source>
</evidence>
<accession>A0A0N4SWV5</accession>
<dbReference type="InterPro" id="IPR029704">
    <property type="entry name" value="STEEP-like"/>
</dbReference>
<reference evidence="6" key="1">
    <citation type="submission" date="2017-02" db="UniProtKB">
        <authorList>
            <consortium name="WormBaseParasite"/>
        </authorList>
    </citation>
    <scope>IDENTIFICATION</scope>
</reference>
<evidence type="ECO:0000256" key="1">
    <source>
        <dbReference type="ARBA" id="ARBA00024205"/>
    </source>
</evidence>
<comment type="similarity">
    <text evidence="1">Belongs to the STEEP1 family.</text>
</comment>
<evidence type="ECO:0000313" key="6">
    <source>
        <dbReference type="WBParaSite" id="BPAG_0000012801-mRNA-1"/>
    </source>
</evidence>
<evidence type="ECO:0000256" key="2">
    <source>
        <dbReference type="ARBA" id="ARBA00024237"/>
    </source>
</evidence>
<dbReference type="GO" id="GO:0090158">
    <property type="term" value="P:endoplasmic reticulum membrane organization"/>
    <property type="evidence" value="ECO:0007669"/>
    <property type="project" value="TreeGrafter"/>
</dbReference>
<evidence type="ECO:0000313" key="5">
    <source>
        <dbReference type="Proteomes" id="UP000278627"/>
    </source>
</evidence>
<dbReference type="PANTHER" id="PTHR46355:SF1">
    <property type="entry name" value="STING ER EXIT PROTEIN"/>
    <property type="match status" value="1"/>
</dbReference>
<dbReference type="InterPro" id="IPR057965">
    <property type="entry name" value="STEEP1_dom"/>
</dbReference>
<dbReference type="Proteomes" id="UP000278627">
    <property type="component" value="Unassembled WGS sequence"/>
</dbReference>
<dbReference type="Pfam" id="PF25809">
    <property type="entry name" value="STEEP1"/>
    <property type="match status" value="1"/>
</dbReference>